<evidence type="ECO:0000313" key="2">
    <source>
        <dbReference type="EMBL" id="ADW67912.1"/>
    </source>
</evidence>
<sequence>MSKLFLLLLLSVSPQSAQLSGPIALNDPTLVQAAKEARKAGWHDVMTYPKQSFVVSWNGARLGTFLSLGARSAGASYQCLHSFVPDDGSVASSTVVTAGAGKLGTDICDHPSAVGILPSPPDQIRVGILYANSDYSGGNKDAGADAPSVSAAVVIDPGTRRMTLDVRATEILQRAGPSSLQAMRGLF</sequence>
<feature type="signal peptide" evidence="1">
    <location>
        <begin position="1"/>
        <end position="17"/>
    </location>
</feature>
<dbReference type="Proteomes" id="UP000000343">
    <property type="component" value="Chromosome"/>
</dbReference>
<dbReference type="EMBL" id="CP002480">
    <property type="protein sequence ID" value="ADW67912.1"/>
    <property type="molecule type" value="Genomic_DNA"/>
</dbReference>
<dbReference type="PaxDb" id="1198114-AciX9_0844"/>
<protein>
    <submittedName>
        <fullName evidence="2">Uncharacterized protein</fullName>
    </submittedName>
</protein>
<organism evidence="3">
    <name type="scientific">Granulicella tundricola (strain ATCC BAA-1859 / DSM 23138 / MP5ACTX9)</name>
    <dbReference type="NCBI Taxonomy" id="1198114"/>
    <lineage>
        <taxon>Bacteria</taxon>
        <taxon>Pseudomonadati</taxon>
        <taxon>Acidobacteriota</taxon>
        <taxon>Terriglobia</taxon>
        <taxon>Terriglobales</taxon>
        <taxon>Acidobacteriaceae</taxon>
        <taxon>Granulicella</taxon>
    </lineage>
</organism>
<dbReference type="RefSeq" id="WP_013579237.1">
    <property type="nucleotide sequence ID" value="NC_015064.1"/>
</dbReference>
<accession>E8X146</accession>
<evidence type="ECO:0000256" key="1">
    <source>
        <dbReference type="SAM" id="SignalP"/>
    </source>
</evidence>
<keyword evidence="3" id="KW-1185">Reference proteome</keyword>
<reference evidence="3" key="1">
    <citation type="submission" date="2011-01" db="EMBL/GenBank/DDBJ databases">
        <title>Complete sequence of chromosome of Acidobacterium sp. MP5ACTX9.</title>
        <authorList>
            <consortium name="US DOE Joint Genome Institute"/>
            <person name="Lucas S."/>
            <person name="Copeland A."/>
            <person name="Lapidus A."/>
            <person name="Cheng J.-F."/>
            <person name="Goodwin L."/>
            <person name="Pitluck S."/>
            <person name="Teshima H."/>
            <person name="Detter J.C."/>
            <person name="Han C."/>
            <person name="Tapia R."/>
            <person name="Land M."/>
            <person name="Hauser L."/>
            <person name="Kyrpides N."/>
            <person name="Ivanova N."/>
            <person name="Ovchinnikova G."/>
            <person name="Pagani I."/>
            <person name="Rawat S.R."/>
            <person name="Mannisto M."/>
            <person name="Haggblom M.M."/>
            <person name="Woyke T."/>
        </authorList>
    </citation>
    <scope>NUCLEOTIDE SEQUENCE [LARGE SCALE GENOMIC DNA]</scope>
    <source>
        <strain evidence="3">MP5ACTX9</strain>
    </source>
</reference>
<dbReference type="AlphaFoldDB" id="E8X146"/>
<gene>
    <name evidence="2" type="ordered locus">AciX9_0844</name>
</gene>
<feature type="chain" id="PRO_5003233578" evidence="1">
    <location>
        <begin position="18"/>
        <end position="187"/>
    </location>
</feature>
<proteinExistence type="predicted"/>
<dbReference type="KEGG" id="acm:AciX9_0844"/>
<dbReference type="HOGENOM" id="CLU_1445781_0_0_0"/>
<name>E8X146_GRATM</name>
<keyword evidence="1" id="KW-0732">Signal</keyword>
<evidence type="ECO:0000313" key="3">
    <source>
        <dbReference type="Proteomes" id="UP000000343"/>
    </source>
</evidence>